<keyword evidence="1" id="KW-0812">Transmembrane</keyword>
<name>A0A8S1QYR8_9CILI</name>
<dbReference type="InterPro" id="IPR002838">
    <property type="entry name" value="AIM24"/>
</dbReference>
<proteinExistence type="predicted"/>
<keyword evidence="1" id="KW-1133">Transmembrane helix</keyword>
<reference evidence="2" key="1">
    <citation type="submission" date="2021-01" db="EMBL/GenBank/DDBJ databases">
        <authorList>
            <consortium name="Genoscope - CEA"/>
            <person name="William W."/>
        </authorList>
    </citation>
    <scope>NUCLEOTIDE SEQUENCE</scope>
</reference>
<keyword evidence="3" id="KW-1185">Reference proteome</keyword>
<gene>
    <name evidence="2" type="ORF">PSON_ATCC_30995.1.T1290012</name>
</gene>
<evidence type="ECO:0000313" key="2">
    <source>
        <dbReference type="EMBL" id="CAD8120916.1"/>
    </source>
</evidence>
<protein>
    <submittedName>
        <fullName evidence="2">Uncharacterized protein</fullName>
    </submittedName>
</protein>
<dbReference type="PANTHER" id="PTHR43657">
    <property type="entry name" value="TRYPTOPHAN RNA-BINDING ATTENUATOR PROTEIN-LIKE PROTEIN"/>
    <property type="match status" value="1"/>
</dbReference>
<dbReference type="OrthoDB" id="1705416at2759"/>
<keyword evidence="1" id="KW-0472">Membrane</keyword>
<comment type="caution">
    <text evidence="2">The sequence shown here is derived from an EMBL/GenBank/DDBJ whole genome shotgun (WGS) entry which is preliminary data.</text>
</comment>
<dbReference type="PANTHER" id="PTHR43657:SF1">
    <property type="entry name" value="ALTERED INHERITANCE OF MITOCHONDRIA PROTEIN 24, MITOCHONDRIAL"/>
    <property type="match status" value="1"/>
</dbReference>
<organism evidence="2 3">
    <name type="scientific">Paramecium sonneborni</name>
    <dbReference type="NCBI Taxonomy" id="65129"/>
    <lineage>
        <taxon>Eukaryota</taxon>
        <taxon>Sar</taxon>
        <taxon>Alveolata</taxon>
        <taxon>Ciliophora</taxon>
        <taxon>Intramacronucleata</taxon>
        <taxon>Oligohymenophorea</taxon>
        <taxon>Peniculida</taxon>
        <taxon>Parameciidae</taxon>
        <taxon>Paramecium</taxon>
    </lineage>
</organism>
<evidence type="ECO:0000313" key="3">
    <source>
        <dbReference type="Proteomes" id="UP000692954"/>
    </source>
</evidence>
<dbReference type="AlphaFoldDB" id="A0A8S1QYR8"/>
<sequence length="235" mass="26766">MEYPQNLFGQGIKFSIIGDNVAQIVLLPGEQISTQNNYVQYYSDNIEIKTKRSYFIFDNQVTVVNNSKDNIAYVGISAQTGKVMVLDAAIFNNYLIKESSIIAANDLIEVAPFTQFQTNYQKLTFSRDLMKQQLVFLKTNGTIIDKDLGDGESITVQKHSLLALQDFVRYELNQKDNAKVKLIGPGRILFEINNQVMQNNLTIFRRRQLVHFLLLMSFLFFLTFVDIVLDIGGGI</sequence>
<dbReference type="Pfam" id="PF01987">
    <property type="entry name" value="AIM24"/>
    <property type="match status" value="1"/>
</dbReference>
<dbReference type="EMBL" id="CAJJDN010000129">
    <property type="protein sequence ID" value="CAD8120916.1"/>
    <property type="molecule type" value="Genomic_DNA"/>
</dbReference>
<accession>A0A8S1QYR8</accession>
<feature type="transmembrane region" description="Helical" evidence="1">
    <location>
        <begin position="209"/>
        <end position="229"/>
    </location>
</feature>
<evidence type="ECO:0000256" key="1">
    <source>
        <dbReference type="SAM" id="Phobius"/>
    </source>
</evidence>
<dbReference type="Proteomes" id="UP000692954">
    <property type="component" value="Unassembled WGS sequence"/>
</dbReference>